<evidence type="ECO:0000313" key="2">
    <source>
        <dbReference type="Proteomes" id="UP001341840"/>
    </source>
</evidence>
<organism evidence="1 2">
    <name type="scientific">Stylosanthes scabra</name>
    <dbReference type="NCBI Taxonomy" id="79078"/>
    <lineage>
        <taxon>Eukaryota</taxon>
        <taxon>Viridiplantae</taxon>
        <taxon>Streptophyta</taxon>
        <taxon>Embryophyta</taxon>
        <taxon>Tracheophyta</taxon>
        <taxon>Spermatophyta</taxon>
        <taxon>Magnoliopsida</taxon>
        <taxon>eudicotyledons</taxon>
        <taxon>Gunneridae</taxon>
        <taxon>Pentapetalae</taxon>
        <taxon>rosids</taxon>
        <taxon>fabids</taxon>
        <taxon>Fabales</taxon>
        <taxon>Fabaceae</taxon>
        <taxon>Papilionoideae</taxon>
        <taxon>50 kb inversion clade</taxon>
        <taxon>dalbergioids sensu lato</taxon>
        <taxon>Dalbergieae</taxon>
        <taxon>Pterocarpus clade</taxon>
        <taxon>Stylosanthes</taxon>
    </lineage>
</organism>
<reference evidence="1 2" key="1">
    <citation type="journal article" date="2023" name="Plants (Basel)">
        <title>Bridging the Gap: Combining Genomics and Transcriptomics Approaches to Understand Stylosanthes scabra, an Orphan Legume from the Brazilian Caatinga.</title>
        <authorList>
            <person name="Ferreira-Neto J.R.C."/>
            <person name="da Silva M.D."/>
            <person name="Binneck E."/>
            <person name="de Melo N.F."/>
            <person name="da Silva R.H."/>
            <person name="de Melo A.L.T.M."/>
            <person name="Pandolfi V."/>
            <person name="Bustamante F.O."/>
            <person name="Brasileiro-Vidal A.C."/>
            <person name="Benko-Iseppon A.M."/>
        </authorList>
    </citation>
    <scope>NUCLEOTIDE SEQUENCE [LARGE SCALE GENOMIC DNA]</scope>
    <source>
        <tissue evidence="1">Leaves</tissue>
    </source>
</reference>
<accession>A0ABU6TQR4</accession>
<dbReference type="Proteomes" id="UP001341840">
    <property type="component" value="Unassembled WGS sequence"/>
</dbReference>
<protein>
    <submittedName>
        <fullName evidence="1">Uncharacterized protein</fullName>
    </submittedName>
</protein>
<dbReference type="EMBL" id="JASCZI010091685">
    <property type="protein sequence ID" value="MED6150987.1"/>
    <property type="molecule type" value="Genomic_DNA"/>
</dbReference>
<keyword evidence="2" id="KW-1185">Reference proteome</keyword>
<evidence type="ECO:0000313" key="1">
    <source>
        <dbReference type="EMBL" id="MED6150987.1"/>
    </source>
</evidence>
<name>A0ABU6TQR4_9FABA</name>
<sequence>AGLEHLPRICLLQPIYVSLEKLGNGACLPRICVLSYAYAWLWNGLAKMGSRLASSKRDLGHDLRAFHAYTWTPTPIRGLVNFESRMIGLGVGLAWLACCQDAFHAYAWIFYAYAWMIKA</sequence>
<comment type="caution">
    <text evidence="1">The sequence shown here is derived from an EMBL/GenBank/DDBJ whole genome shotgun (WGS) entry which is preliminary data.</text>
</comment>
<proteinExistence type="predicted"/>
<gene>
    <name evidence="1" type="ORF">PIB30_077969</name>
</gene>
<feature type="non-terminal residue" evidence="1">
    <location>
        <position position="1"/>
    </location>
</feature>